<proteinExistence type="inferred from homology"/>
<organism evidence="3 4">
    <name type="scientific">Desulfoscipio geothermicus DSM 3669</name>
    <dbReference type="NCBI Taxonomy" id="1121426"/>
    <lineage>
        <taxon>Bacteria</taxon>
        <taxon>Bacillati</taxon>
        <taxon>Bacillota</taxon>
        <taxon>Clostridia</taxon>
        <taxon>Eubacteriales</taxon>
        <taxon>Desulfallaceae</taxon>
        <taxon>Desulfoscipio</taxon>
    </lineage>
</organism>
<keyword evidence="2" id="KW-0175">Coiled coil</keyword>
<evidence type="ECO:0000256" key="1">
    <source>
        <dbReference type="ARBA" id="ARBA00043985"/>
    </source>
</evidence>
<protein>
    <submittedName>
        <fullName evidence="3">Phage shock protein A (PspA) family protein</fullName>
    </submittedName>
</protein>
<comment type="similarity">
    <text evidence="1">Belongs to the PspA/Vipp/IM30 family.</text>
</comment>
<evidence type="ECO:0000313" key="4">
    <source>
        <dbReference type="Proteomes" id="UP000199584"/>
    </source>
</evidence>
<dbReference type="STRING" id="39060.SAMN05660706_1315"/>
<dbReference type="PANTHER" id="PTHR31088">
    <property type="entry name" value="MEMBRANE-ASSOCIATED PROTEIN VIPP1, CHLOROPLASTIC"/>
    <property type="match status" value="1"/>
</dbReference>
<gene>
    <name evidence="3" type="ORF">SAMN05660706_1315</name>
</gene>
<dbReference type="Pfam" id="PF04012">
    <property type="entry name" value="PspA_IM30"/>
    <property type="match status" value="1"/>
</dbReference>
<reference evidence="4" key="1">
    <citation type="submission" date="2016-10" db="EMBL/GenBank/DDBJ databases">
        <authorList>
            <person name="Varghese N."/>
            <person name="Submissions S."/>
        </authorList>
    </citation>
    <scope>NUCLEOTIDE SEQUENCE [LARGE SCALE GENOMIC DNA]</scope>
    <source>
        <strain evidence="4">DSM 3669</strain>
    </source>
</reference>
<feature type="coiled-coil region" evidence="2">
    <location>
        <begin position="26"/>
        <end position="135"/>
    </location>
</feature>
<accession>A0A1I6E9G7</accession>
<evidence type="ECO:0000313" key="3">
    <source>
        <dbReference type="EMBL" id="SFR14356.1"/>
    </source>
</evidence>
<dbReference type="InterPro" id="IPR007157">
    <property type="entry name" value="PspA_VIPP1"/>
</dbReference>
<dbReference type="OrthoDB" id="9779630at2"/>
<dbReference type="EMBL" id="FOYM01000031">
    <property type="protein sequence ID" value="SFR14356.1"/>
    <property type="molecule type" value="Genomic_DNA"/>
</dbReference>
<dbReference type="Proteomes" id="UP000199584">
    <property type="component" value="Unassembled WGS sequence"/>
</dbReference>
<dbReference type="RefSeq" id="WP_092486439.1">
    <property type="nucleotide sequence ID" value="NZ_FOYM01000031.1"/>
</dbReference>
<dbReference type="PANTHER" id="PTHR31088:SF6">
    <property type="entry name" value="PHAGE SHOCK PROTEIN A"/>
    <property type="match status" value="1"/>
</dbReference>
<keyword evidence="4" id="KW-1185">Reference proteome</keyword>
<sequence length="225" mass="25492">MGLFKRIGDNIRANLNSLLDKAEDPVKMLEQYLRDMEEDIADAEVAVAKQIAVVKRFEGSYRDAQAMVEKREAQAVQALEQNREDLARKALEDKKIHAAKAADYQEQFERAREVADNLKKQLQDMKDEFTRMQARKATLVARAEAAKAQKEINKTMSGFGKDTARKGFERMEEKVLQFEAEASAGQELRSASKNLDDELAELGNGAGEIDDELQRLKAKLQEKKE</sequence>
<evidence type="ECO:0000256" key="2">
    <source>
        <dbReference type="SAM" id="Coils"/>
    </source>
</evidence>
<dbReference type="AlphaFoldDB" id="A0A1I6E9G7"/>
<name>A0A1I6E9G7_9FIRM</name>